<reference evidence="1 2" key="2">
    <citation type="journal article" date="2017" name="Front. Plant Sci.">
        <title>Gene Classification and Mining of Molecular Markers Useful in Red Clover (Trifolium pratense) Breeding.</title>
        <authorList>
            <person name="Istvanek J."/>
            <person name="Dluhosova J."/>
            <person name="Dluhos P."/>
            <person name="Patkova L."/>
            <person name="Nedelnik J."/>
            <person name="Repkova J."/>
        </authorList>
    </citation>
    <scope>NUCLEOTIDE SEQUENCE [LARGE SCALE GENOMIC DNA]</scope>
    <source>
        <strain evidence="2">cv. Tatra</strain>
        <tissue evidence="1">Young leaves</tissue>
    </source>
</reference>
<feature type="non-terminal residue" evidence="1">
    <location>
        <position position="95"/>
    </location>
</feature>
<dbReference type="AlphaFoldDB" id="A0A2K3K6T0"/>
<dbReference type="Proteomes" id="UP000236291">
    <property type="component" value="Unassembled WGS sequence"/>
</dbReference>
<name>A0A2K3K6T0_TRIPR</name>
<dbReference type="EMBL" id="ASHM01144923">
    <property type="protein sequence ID" value="PNX61990.1"/>
    <property type="molecule type" value="Genomic_DNA"/>
</dbReference>
<comment type="caution">
    <text evidence="1">The sequence shown here is derived from an EMBL/GenBank/DDBJ whole genome shotgun (WGS) entry which is preliminary data.</text>
</comment>
<proteinExistence type="predicted"/>
<reference evidence="1 2" key="1">
    <citation type="journal article" date="2014" name="Am. J. Bot.">
        <title>Genome assembly and annotation for red clover (Trifolium pratense; Fabaceae).</title>
        <authorList>
            <person name="Istvanek J."/>
            <person name="Jaros M."/>
            <person name="Krenek A."/>
            <person name="Repkova J."/>
        </authorList>
    </citation>
    <scope>NUCLEOTIDE SEQUENCE [LARGE SCALE GENOMIC DNA]</scope>
    <source>
        <strain evidence="2">cv. Tatra</strain>
        <tissue evidence="1">Young leaves</tissue>
    </source>
</reference>
<organism evidence="1 2">
    <name type="scientific">Trifolium pratense</name>
    <name type="common">Red clover</name>
    <dbReference type="NCBI Taxonomy" id="57577"/>
    <lineage>
        <taxon>Eukaryota</taxon>
        <taxon>Viridiplantae</taxon>
        <taxon>Streptophyta</taxon>
        <taxon>Embryophyta</taxon>
        <taxon>Tracheophyta</taxon>
        <taxon>Spermatophyta</taxon>
        <taxon>Magnoliopsida</taxon>
        <taxon>eudicotyledons</taxon>
        <taxon>Gunneridae</taxon>
        <taxon>Pentapetalae</taxon>
        <taxon>rosids</taxon>
        <taxon>fabids</taxon>
        <taxon>Fabales</taxon>
        <taxon>Fabaceae</taxon>
        <taxon>Papilionoideae</taxon>
        <taxon>50 kb inversion clade</taxon>
        <taxon>NPAAA clade</taxon>
        <taxon>Hologalegina</taxon>
        <taxon>IRL clade</taxon>
        <taxon>Trifolieae</taxon>
        <taxon>Trifolium</taxon>
    </lineage>
</organism>
<gene>
    <name evidence="1" type="ORF">L195_g060936</name>
</gene>
<dbReference type="ExpressionAtlas" id="A0A2K3K6T0">
    <property type="expression patterns" value="baseline"/>
</dbReference>
<evidence type="ECO:0000313" key="2">
    <source>
        <dbReference type="Proteomes" id="UP000236291"/>
    </source>
</evidence>
<protein>
    <submittedName>
        <fullName evidence="1">Uncharacterized protein</fullName>
    </submittedName>
</protein>
<accession>A0A2K3K6T0</accession>
<evidence type="ECO:0000313" key="1">
    <source>
        <dbReference type="EMBL" id="PNX61990.1"/>
    </source>
</evidence>
<sequence length="95" mass="10780">MEVQSEIHGSIWNAFMRHVLCVALKLEDKFLERYFTNDMLAAKSLAEANASQVQEVKCDFCHGPNANGMCSPEAEEVNYARGYQKNNPYSNTYNP</sequence>